<proteinExistence type="predicted"/>
<keyword evidence="2" id="KW-1185">Reference proteome</keyword>
<evidence type="ECO:0000313" key="1">
    <source>
        <dbReference type="EMBL" id="KAF8907958.1"/>
    </source>
</evidence>
<comment type="caution">
    <text evidence="1">The sequence shown here is derived from an EMBL/GenBank/DDBJ whole genome shotgun (WGS) entry which is preliminary data.</text>
</comment>
<protein>
    <submittedName>
        <fullName evidence="1">Uncharacterized protein</fullName>
    </submittedName>
</protein>
<organism evidence="1 2">
    <name type="scientific">Gymnopilus junonius</name>
    <name type="common">Spectacular rustgill mushroom</name>
    <name type="synonym">Gymnopilus spectabilis subsp. junonius</name>
    <dbReference type="NCBI Taxonomy" id="109634"/>
    <lineage>
        <taxon>Eukaryota</taxon>
        <taxon>Fungi</taxon>
        <taxon>Dikarya</taxon>
        <taxon>Basidiomycota</taxon>
        <taxon>Agaricomycotina</taxon>
        <taxon>Agaricomycetes</taxon>
        <taxon>Agaricomycetidae</taxon>
        <taxon>Agaricales</taxon>
        <taxon>Agaricineae</taxon>
        <taxon>Hymenogastraceae</taxon>
        <taxon>Gymnopilus</taxon>
    </lineage>
</organism>
<accession>A0A9P5NWU1</accession>
<evidence type="ECO:0000313" key="2">
    <source>
        <dbReference type="Proteomes" id="UP000724874"/>
    </source>
</evidence>
<name>A0A9P5NWU1_GYMJU</name>
<dbReference type="AlphaFoldDB" id="A0A9P5NWU1"/>
<reference evidence="1" key="1">
    <citation type="submission" date="2020-11" db="EMBL/GenBank/DDBJ databases">
        <authorList>
            <consortium name="DOE Joint Genome Institute"/>
            <person name="Ahrendt S."/>
            <person name="Riley R."/>
            <person name="Andreopoulos W."/>
            <person name="LaButti K."/>
            <person name="Pangilinan J."/>
            <person name="Ruiz-duenas F.J."/>
            <person name="Barrasa J.M."/>
            <person name="Sanchez-Garcia M."/>
            <person name="Camarero S."/>
            <person name="Miyauchi S."/>
            <person name="Serrano A."/>
            <person name="Linde D."/>
            <person name="Babiker R."/>
            <person name="Drula E."/>
            <person name="Ayuso-Fernandez I."/>
            <person name="Pacheco R."/>
            <person name="Padilla G."/>
            <person name="Ferreira P."/>
            <person name="Barriuso J."/>
            <person name="Kellner H."/>
            <person name="Castanera R."/>
            <person name="Alfaro M."/>
            <person name="Ramirez L."/>
            <person name="Pisabarro A.G."/>
            <person name="Kuo A."/>
            <person name="Tritt A."/>
            <person name="Lipzen A."/>
            <person name="He G."/>
            <person name="Yan M."/>
            <person name="Ng V."/>
            <person name="Cullen D."/>
            <person name="Martin F."/>
            <person name="Rosso M.-N."/>
            <person name="Henrissat B."/>
            <person name="Hibbett D."/>
            <person name="Martinez A.T."/>
            <person name="Grigoriev I.V."/>
        </authorList>
    </citation>
    <scope>NUCLEOTIDE SEQUENCE</scope>
    <source>
        <strain evidence="1">AH 44721</strain>
    </source>
</reference>
<dbReference type="EMBL" id="JADNYJ010000013">
    <property type="protein sequence ID" value="KAF8907958.1"/>
    <property type="molecule type" value="Genomic_DNA"/>
</dbReference>
<gene>
    <name evidence="1" type="ORF">CPB84DRAFT_1768259</name>
</gene>
<dbReference type="Proteomes" id="UP000724874">
    <property type="component" value="Unassembled WGS sequence"/>
</dbReference>
<sequence>MGLNKFRTLPVRIGRLDLFLVGLSLLAPVNTSSRRIRASYSENTDLTLIYMISKRAYAFGSTRLPECILHSISSRGRSI</sequence>